<evidence type="ECO:0000256" key="1">
    <source>
        <dbReference type="SAM" id="Coils"/>
    </source>
</evidence>
<dbReference type="EMBL" id="BDQF01000004">
    <property type="protein sequence ID" value="GAW79585.1"/>
    <property type="molecule type" value="Genomic_DNA"/>
</dbReference>
<organism evidence="2 3">
    <name type="scientific">Plasmodium gonderi</name>
    <dbReference type="NCBI Taxonomy" id="77519"/>
    <lineage>
        <taxon>Eukaryota</taxon>
        <taxon>Sar</taxon>
        <taxon>Alveolata</taxon>
        <taxon>Apicomplexa</taxon>
        <taxon>Aconoidasida</taxon>
        <taxon>Haemosporida</taxon>
        <taxon>Plasmodiidae</taxon>
        <taxon>Plasmodium</taxon>
        <taxon>Plasmodium (Plasmodium)</taxon>
    </lineage>
</organism>
<dbReference type="GeneID" id="39746297"/>
<evidence type="ECO:0000313" key="3">
    <source>
        <dbReference type="Proteomes" id="UP000195521"/>
    </source>
</evidence>
<sequence>MLKKYIFVLSVNLLLKSIFNFSPFDAHVLATRGSVDPSNAQDGNNFANYEHAEQHPGEMYNYMEMQDYCNNENVVNEKHDIDQHMELQNLDKCISSDQEQEDVEQNNEEMEKIEEQEIVEEAQGIEVDEDVEYLILQVRGNEVILQGRSSSLSELEYSLDSYRFLYEVLNIEFETTETYLNKIVNCSTEEEKRELLEDHIKILQEMYDNSKKGNNCGLPFELRDSMALRISDRLKDFCLGVPLIESYILTLKSAFQLELEVFKGVYYYTKSKKTYTERKEAINDLELMKFYHEELADNNGLYLTDEQLDNAAMRVSNFVNDIYFVCFSNQEASRVYSKFRDDNTTFFDL</sequence>
<gene>
    <name evidence="2" type="ORF">PGO_041870</name>
</gene>
<feature type="coiled-coil region" evidence="1">
    <location>
        <begin position="96"/>
        <end position="123"/>
    </location>
</feature>
<dbReference type="Proteomes" id="UP000195521">
    <property type="component" value="Unassembled WGS sequence"/>
</dbReference>
<dbReference type="OrthoDB" id="387098at2759"/>
<proteinExistence type="predicted"/>
<evidence type="ECO:0008006" key="4">
    <source>
        <dbReference type="Google" id="ProtNLM"/>
    </source>
</evidence>
<dbReference type="Gene3D" id="1.10.3030.10">
    <property type="entry name" value="Gametocyte protein Pfg27"/>
    <property type="match status" value="1"/>
</dbReference>
<reference evidence="3" key="1">
    <citation type="submission" date="2017-04" db="EMBL/GenBank/DDBJ databases">
        <title>Plasmodium gonderi genome.</title>
        <authorList>
            <person name="Arisue N."/>
            <person name="Honma H."/>
            <person name="Kawai S."/>
            <person name="Tougan T."/>
            <person name="Tanabe K."/>
            <person name="Horii T."/>
        </authorList>
    </citation>
    <scope>NUCLEOTIDE SEQUENCE [LARGE SCALE GENOMIC DNA]</scope>
    <source>
        <strain evidence="3">ATCC 30045</strain>
    </source>
</reference>
<dbReference type="InterPro" id="IPR036469">
    <property type="entry name" value="Pfg27_sf"/>
</dbReference>
<dbReference type="InterPro" id="IPR015299">
    <property type="entry name" value="Gamete_antigen_PLAspp"/>
</dbReference>
<dbReference type="OMA" id="MRVSNFV"/>
<comment type="caution">
    <text evidence="2">The sequence shown here is derived from an EMBL/GenBank/DDBJ whole genome shotgun (WGS) entry which is preliminary data.</text>
</comment>
<name>A0A1Y1JE39_PLAGO</name>
<keyword evidence="3" id="KW-1185">Reference proteome</keyword>
<keyword evidence="1" id="KW-0175">Coiled coil</keyword>
<dbReference type="RefSeq" id="XP_028542174.1">
    <property type="nucleotide sequence ID" value="XM_028686373.1"/>
</dbReference>
<dbReference type="AlphaFoldDB" id="A0A1Y1JE39"/>
<dbReference type="SUPFAM" id="SSF89162">
    <property type="entry name" value="Gametocyte protein Pfg27"/>
    <property type="match status" value="1"/>
</dbReference>
<dbReference type="Pfam" id="PF09216">
    <property type="entry name" value="Pfg27"/>
    <property type="match status" value="1"/>
</dbReference>
<protein>
    <recommendedName>
        <fullName evidence="4">Gamete antigen 27/25</fullName>
    </recommendedName>
</protein>
<accession>A0A1Y1JE39</accession>
<evidence type="ECO:0000313" key="2">
    <source>
        <dbReference type="EMBL" id="GAW79585.1"/>
    </source>
</evidence>